<keyword evidence="2" id="KW-1185">Reference proteome</keyword>
<name>A0A1L3ZV73_9SPHN</name>
<reference evidence="2" key="1">
    <citation type="submission" date="2016-11" db="EMBL/GenBank/DDBJ databases">
        <title>Complete Genome Sequence of alachlor-degrading Sphingomonas sp. strain JJ-A5.</title>
        <authorList>
            <person name="Lee H."/>
            <person name="Ka J.-O."/>
        </authorList>
    </citation>
    <scope>NUCLEOTIDE SEQUENCE [LARGE SCALE GENOMIC DNA]</scope>
    <source>
        <strain evidence="2">JJ-A5</strain>
    </source>
</reference>
<dbReference type="EMBL" id="CP018221">
    <property type="protein sequence ID" value="API59500.1"/>
    <property type="molecule type" value="Genomic_DNA"/>
</dbReference>
<sequence>MTDERALKLAAKIAKELFDQTHFQRDAERVALAAIKATTQLAAEWIEREQPGYIERCDDPAMAAANHYAGGLEEFAHLPADGGENV</sequence>
<dbReference type="RefSeq" id="WP_072597109.1">
    <property type="nucleotide sequence ID" value="NZ_CP018221.1"/>
</dbReference>
<dbReference type="KEGG" id="sphj:BSL82_09425"/>
<dbReference type="STRING" id="1921510.BSL82_09425"/>
<dbReference type="AlphaFoldDB" id="A0A1L3ZV73"/>
<dbReference type="OrthoDB" id="7604575at2"/>
<dbReference type="Proteomes" id="UP000182063">
    <property type="component" value="Chromosome"/>
</dbReference>
<organism evidence="1 2">
    <name type="scientific">Tardibacter chloracetimidivorans</name>
    <dbReference type="NCBI Taxonomy" id="1921510"/>
    <lineage>
        <taxon>Bacteria</taxon>
        <taxon>Pseudomonadati</taxon>
        <taxon>Pseudomonadota</taxon>
        <taxon>Alphaproteobacteria</taxon>
        <taxon>Sphingomonadales</taxon>
        <taxon>Sphingomonadaceae</taxon>
        <taxon>Tardibacter</taxon>
    </lineage>
</organism>
<protein>
    <submittedName>
        <fullName evidence="1">Uncharacterized protein</fullName>
    </submittedName>
</protein>
<evidence type="ECO:0000313" key="1">
    <source>
        <dbReference type="EMBL" id="API59500.1"/>
    </source>
</evidence>
<evidence type="ECO:0000313" key="2">
    <source>
        <dbReference type="Proteomes" id="UP000182063"/>
    </source>
</evidence>
<accession>A0A1L3ZV73</accession>
<gene>
    <name evidence="1" type="ORF">BSL82_09425</name>
</gene>
<proteinExistence type="predicted"/>